<name>A0A853EUG0_9MICO</name>
<dbReference type="RefSeq" id="WP_179913060.1">
    <property type="nucleotide sequence ID" value="NZ_JACBYE010000014.1"/>
</dbReference>
<dbReference type="Proteomes" id="UP000561011">
    <property type="component" value="Unassembled WGS sequence"/>
</dbReference>
<sequence length="140" mass="15124">MAAHWFETLTGPLSQKKQYRQDKARIDALPDPYGAAAKAMHRYITYFAAVTDGDTLVTMLGDLADLWERAAVDDTPVRDIVGDDPVEFAETFAQAYAGKQWIDKERARLVSAIDTATSAATGSASPDGTDPGTTGDKPRS</sequence>
<dbReference type="Pfam" id="PF06304">
    <property type="entry name" value="DUF1048"/>
    <property type="match status" value="1"/>
</dbReference>
<organism evidence="2 3">
    <name type="scientific">Sanguibacter inulinus</name>
    <dbReference type="NCBI Taxonomy" id="60922"/>
    <lineage>
        <taxon>Bacteria</taxon>
        <taxon>Bacillati</taxon>
        <taxon>Actinomycetota</taxon>
        <taxon>Actinomycetes</taxon>
        <taxon>Micrococcales</taxon>
        <taxon>Sanguibacteraceae</taxon>
        <taxon>Sanguibacter</taxon>
    </lineage>
</organism>
<comment type="caution">
    <text evidence="2">The sequence shown here is derived from an EMBL/GenBank/DDBJ whole genome shotgun (WGS) entry which is preliminary data.</text>
</comment>
<protein>
    <submittedName>
        <fullName evidence="2">DUF1048 domain-containing protein</fullName>
    </submittedName>
</protein>
<proteinExistence type="predicted"/>
<feature type="compositionally biased region" description="Low complexity" evidence="1">
    <location>
        <begin position="116"/>
        <end position="129"/>
    </location>
</feature>
<dbReference type="AlphaFoldDB" id="A0A853EUG0"/>
<dbReference type="InterPro" id="IPR008316">
    <property type="entry name" value="UCP029876"/>
</dbReference>
<evidence type="ECO:0000256" key="1">
    <source>
        <dbReference type="SAM" id="MobiDB-lite"/>
    </source>
</evidence>
<feature type="region of interest" description="Disordered" evidence="1">
    <location>
        <begin position="116"/>
        <end position="140"/>
    </location>
</feature>
<dbReference type="SUPFAM" id="SSF158560">
    <property type="entry name" value="BH3980-like"/>
    <property type="match status" value="1"/>
</dbReference>
<gene>
    <name evidence="2" type="ORF">HZZ10_07630</name>
</gene>
<dbReference type="EMBL" id="JACBYE010000014">
    <property type="protein sequence ID" value="NYS93394.1"/>
    <property type="molecule type" value="Genomic_DNA"/>
</dbReference>
<evidence type="ECO:0000313" key="2">
    <source>
        <dbReference type="EMBL" id="NYS93394.1"/>
    </source>
</evidence>
<accession>A0A853EUG0</accession>
<dbReference type="Gene3D" id="1.10.1900.10">
    <property type="entry name" value="c-terminal domain of poly(a) binding protein"/>
    <property type="match status" value="1"/>
</dbReference>
<keyword evidence="3" id="KW-1185">Reference proteome</keyword>
<reference evidence="2 3" key="1">
    <citation type="submission" date="2020-07" db="EMBL/GenBank/DDBJ databases">
        <title>MOT database genomes.</title>
        <authorList>
            <person name="Joseph S."/>
            <person name="Aduse-Opoku J."/>
            <person name="Hashim A."/>
            <person name="Wade W."/>
            <person name="Curtis M."/>
        </authorList>
    </citation>
    <scope>NUCLEOTIDE SEQUENCE [LARGE SCALE GENOMIC DNA]</scope>
    <source>
        <strain evidence="2 3">DSM 100099</strain>
    </source>
</reference>
<evidence type="ECO:0000313" key="3">
    <source>
        <dbReference type="Proteomes" id="UP000561011"/>
    </source>
</evidence>